<keyword evidence="4 7" id="KW-0812">Transmembrane</keyword>
<gene>
    <name evidence="9" type="ORF">GCM10009844_03270</name>
</gene>
<comment type="subcellular location">
    <subcellularLocation>
        <location evidence="1">Cell membrane</location>
        <topology evidence="1">Multi-pass membrane protein</topology>
    </subcellularLocation>
</comment>
<feature type="transmembrane region" description="Helical" evidence="7">
    <location>
        <begin position="377"/>
        <end position="400"/>
    </location>
</feature>
<feature type="transmembrane region" description="Helical" evidence="7">
    <location>
        <begin position="228"/>
        <end position="251"/>
    </location>
</feature>
<evidence type="ECO:0000256" key="3">
    <source>
        <dbReference type="ARBA" id="ARBA00022475"/>
    </source>
</evidence>
<dbReference type="RefSeq" id="WP_344146571.1">
    <property type="nucleotide sequence ID" value="NZ_BAAAQR010000001.1"/>
</dbReference>
<feature type="transmembrane region" description="Helical" evidence="7">
    <location>
        <begin position="263"/>
        <end position="282"/>
    </location>
</feature>
<dbReference type="InterPro" id="IPR036259">
    <property type="entry name" value="MFS_trans_sf"/>
</dbReference>
<evidence type="ECO:0000256" key="2">
    <source>
        <dbReference type="ARBA" id="ARBA00022448"/>
    </source>
</evidence>
<dbReference type="InterPro" id="IPR010290">
    <property type="entry name" value="TM_effector"/>
</dbReference>
<evidence type="ECO:0000313" key="9">
    <source>
        <dbReference type="EMBL" id="GAA2136781.1"/>
    </source>
</evidence>
<accession>A0ABP5KZJ3</accession>
<sequence>MSPTFRALVNPNYRRYLAGSVVSNTGTWMQRVAQDWLVLQLPGNSGTALGITTGLQFLPVLLLSPYAGVIADRFPKRRLLQLTQLTMAAASLLLAALAVTGVAQTWHVYVIAFAFGIGSAFDAPARQSFVSEMVGPDELTNAVGLNSAAFNVARILGPGLAGLMIGALGGGVEATGWVILINAASYAAVIWQLQRMDTRLLHTAELRPRTPGMLVEGVRYVRSQPKMVMILIMVFFAGTFGMNFQITSALMATQVFGKGAGEFGILGSAMAVGSLTGALLAARRTRIRMRLLVGAALGFGAAEVVAGLLPSYVAFAAFAPVIGLCTLTLLNSANATMQLESDPALRGRVMALYMTIVMGGTPLGSPVIGWIGEHLGARWTLVSGGVLTMAGVLVAVLVFAHLRGGLRTVLTPVQRPSNLIPRVWDDQTVARARK</sequence>
<evidence type="ECO:0000313" key="10">
    <source>
        <dbReference type="Proteomes" id="UP001501771"/>
    </source>
</evidence>
<keyword evidence="2" id="KW-0813">Transport</keyword>
<dbReference type="InterPro" id="IPR020846">
    <property type="entry name" value="MFS_dom"/>
</dbReference>
<feature type="transmembrane region" description="Helical" evidence="7">
    <location>
        <begin position="351"/>
        <end position="371"/>
    </location>
</feature>
<proteinExistence type="predicted"/>
<evidence type="ECO:0000256" key="1">
    <source>
        <dbReference type="ARBA" id="ARBA00004651"/>
    </source>
</evidence>
<dbReference type="Pfam" id="PF05977">
    <property type="entry name" value="MFS_3"/>
    <property type="match status" value="1"/>
</dbReference>
<evidence type="ECO:0000259" key="8">
    <source>
        <dbReference type="PROSITE" id="PS50850"/>
    </source>
</evidence>
<evidence type="ECO:0000256" key="5">
    <source>
        <dbReference type="ARBA" id="ARBA00022989"/>
    </source>
</evidence>
<name>A0ABP5KZJ3_9ACTN</name>
<dbReference type="Proteomes" id="UP001501771">
    <property type="component" value="Unassembled WGS sequence"/>
</dbReference>
<keyword evidence="6 7" id="KW-0472">Membrane</keyword>
<feature type="domain" description="Major facilitator superfamily (MFS) profile" evidence="8">
    <location>
        <begin position="1"/>
        <end position="403"/>
    </location>
</feature>
<dbReference type="PANTHER" id="PTHR23513:SF11">
    <property type="entry name" value="STAPHYLOFERRIN A TRANSPORTER"/>
    <property type="match status" value="1"/>
</dbReference>
<keyword evidence="10" id="KW-1185">Reference proteome</keyword>
<dbReference type="CDD" id="cd06173">
    <property type="entry name" value="MFS_MefA_like"/>
    <property type="match status" value="1"/>
</dbReference>
<protein>
    <submittedName>
        <fullName evidence="9">MFS transporter</fullName>
    </submittedName>
</protein>
<dbReference type="Gene3D" id="1.20.1250.20">
    <property type="entry name" value="MFS general substrate transporter like domains"/>
    <property type="match status" value="1"/>
</dbReference>
<evidence type="ECO:0000256" key="4">
    <source>
        <dbReference type="ARBA" id="ARBA00022692"/>
    </source>
</evidence>
<evidence type="ECO:0000256" key="7">
    <source>
        <dbReference type="SAM" id="Phobius"/>
    </source>
</evidence>
<feature type="transmembrane region" description="Helical" evidence="7">
    <location>
        <begin position="46"/>
        <end position="67"/>
    </location>
</feature>
<evidence type="ECO:0000256" key="6">
    <source>
        <dbReference type="ARBA" id="ARBA00023136"/>
    </source>
</evidence>
<feature type="transmembrane region" description="Helical" evidence="7">
    <location>
        <begin position="312"/>
        <end position="330"/>
    </location>
</feature>
<dbReference type="PROSITE" id="PS50850">
    <property type="entry name" value="MFS"/>
    <property type="match status" value="1"/>
</dbReference>
<feature type="transmembrane region" description="Helical" evidence="7">
    <location>
        <begin position="289"/>
        <end position="306"/>
    </location>
</feature>
<dbReference type="SUPFAM" id="SSF103473">
    <property type="entry name" value="MFS general substrate transporter"/>
    <property type="match status" value="1"/>
</dbReference>
<dbReference type="PANTHER" id="PTHR23513">
    <property type="entry name" value="INTEGRAL MEMBRANE EFFLUX PROTEIN-RELATED"/>
    <property type="match status" value="1"/>
</dbReference>
<dbReference type="EMBL" id="BAAAQR010000001">
    <property type="protein sequence ID" value="GAA2136781.1"/>
    <property type="molecule type" value="Genomic_DNA"/>
</dbReference>
<keyword evidence="3" id="KW-1003">Cell membrane</keyword>
<reference evidence="10" key="1">
    <citation type="journal article" date="2019" name="Int. J. Syst. Evol. Microbiol.">
        <title>The Global Catalogue of Microorganisms (GCM) 10K type strain sequencing project: providing services to taxonomists for standard genome sequencing and annotation.</title>
        <authorList>
            <consortium name="The Broad Institute Genomics Platform"/>
            <consortium name="The Broad Institute Genome Sequencing Center for Infectious Disease"/>
            <person name="Wu L."/>
            <person name="Ma J."/>
        </authorList>
    </citation>
    <scope>NUCLEOTIDE SEQUENCE [LARGE SCALE GENOMIC DNA]</scope>
    <source>
        <strain evidence="10">JCM 16022</strain>
    </source>
</reference>
<keyword evidence="5 7" id="KW-1133">Transmembrane helix</keyword>
<comment type="caution">
    <text evidence="9">The sequence shown here is derived from an EMBL/GenBank/DDBJ whole genome shotgun (WGS) entry which is preliminary data.</text>
</comment>
<organism evidence="9 10">
    <name type="scientific">Nocardioides koreensis</name>
    <dbReference type="NCBI Taxonomy" id="433651"/>
    <lineage>
        <taxon>Bacteria</taxon>
        <taxon>Bacillati</taxon>
        <taxon>Actinomycetota</taxon>
        <taxon>Actinomycetes</taxon>
        <taxon>Propionibacteriales</taxon>
        <taxon>Nocardioidaceae</taxon>
        <taxon>Nocardioides</taxon>
    </lineage>
</organism>